<sequence>MHRRRSHRLTVKETGSSALVSQRTKKTWPSNRETEGFRPFLRPDSDDGEGSSVDGATGDQLLRHGCCSFKLECC</sequence>
<evidence type="ECO:0000313" key="3">
    <source>
        <dbReference type="Proteomes" id="UP000322667"/>
    </source>
</evidence>
<gene>
    <name evidence="2" type="ORF">ES332_D02G179900v1</name>
</gene>
<dbReference type="EMBL" id="CM017624">
    <property type="protein sequence ID" value="TYH84158.1"/>
    <property type="molecule type" value="Genomic_DNA"/>
</dbReference>
<dbReference type="AlphaFoldDB" id="A0A5D2LYN3"/>
<evidence type="ECO:0000313" key="2">
    <source>
        <dbReference type="EMBL" id="TYH84158.1"/>
    </source>
</evidence>
<keyword evidence="3" id="KW-1185">Reference proteome</keyword>
<feature type="compositionally biased region" description="Basic and acidic residues" evidence="1">
    <location>
        <begin position="32"/>
        <end position="45"/>
    </location>
</feature>
<feature type="compositionally biased region" description="Polar residues" evidence="1">
    <location>
        <begin position="13"/>
        <end position="31"/>
    </location>
</feature>
<protein>
    <submittedName>
        <fullName evidence="2">Uncharacterized protein</fullName>
    </submittedName>
</protein>
<dbReference type="Proteomes" id="UP000322667">
    <property type="component" value="Chromosome D02"/>
</dbReference>
<reference evidence="2 3" key="1">
    <citation type="submission" date="2019-07" db="EMBL/GenBank/DDBJ databases">
        <title>WGS assembly of Gossypium tomentosum.</title>
        <authorList>
            <person name="Chen Z.J."/>
            <person name="Sreedasyam A."/>
            <person name="Ando A."/>
            <person name="Song Q."/>
            <person name="De L."/>
            <person name="Hulse-Kemp A."/>
            <person name="Ding M."/>
            <person name="Ye W."/>
            <person name="Kirkbride R."/>
            <person name="Jenkins J."/>
            <person name="Plott C."/>
            <person name="Lovell J."/>
            <person name="Lin Y.-M."/>
            <person name="Vaughn R."/>
            <person name="Liu B."/>
            <person name="Li W."/>
            <person name="Simpson S."/>
            <person name="Scheffler B."/>
            <person name="Saski C."/>
            <person name="Grover C."/>
            <person name="Hu G."/>
            <person name="Conover J."/>
            <person name="Carlson J."/>
            <person name="Shu S."/>
            <person name="Boston L."/>
            <person name="Williams M."/>
            <person name="Peterson D."/>
            <person name="Mcgee K."/>
            <person name="Jones D."/>
            <person name="Wendel J."/>
            <person name="Stelly D."/>
            <person name="Grimwood J."/>
            <person name="Schmutz J."/>
        </authorList>
    </citation>
    <scope>NUCLEOTIDE SEQUENCE [LARGE SCALE GENOMIC DNA]</scope>
    <source>
        <strain evidence="2">7179.01</strain>
    </source>
</reference>
<proteinExistence type="predicted"/>
<accession>A0A5D2LYN3</accession>
<evidence type="ECO:0000256" key="1">
    <source>
        <dbReference type="SAM" id="MobiDB-lite"/>
    </source>
</evidence>
<name>A0A5D2LYN3_GOSTO</name>
<organism evidence="2 3">
    <name type="scientific">Gossypium tomentosum</name>
    <name type="common">Hawaiian cotton</name>
    <name type="synonym">Gossypium sandvicense</name>
    <dbReference type="NCBI Taxonomy" id="34277"/>
    <lineage>
        <taxon>Eukaryota</taxon>
        <taxon>Viridiplantae</taxon>
        <taxon>Streptophyta</taxon>
        <taxon>Embryophyta</taxon>
        <taxon>Tracheophyta</taxon>
        <taxon>Spermatophyta</taxon>
        <taxon>Magnoliopsida</taxon>
        <taxon>eudicotyledons</taxon>
        <taxon>Gunneridae</taxon>
        <taxon>Pentapetalae</taxon>
        <taxon>rosids</taxon>
        <taxon>malvids</taxon>
        <taxon>Malvales</taxon>
        <taxon>Malvaceae</taxon>
        <taxon>Malvoideae</taxon>
        <taxon>Gossypium</taxon>
    </lineage>
</organism>
<feature type="region of interest" description="Disordered" evidence="1">
    <location>
        <begin position="1"/>
        <end position="57"/>
    </location>
</feature>